<organism evidence="2 3">
    <name type="scientific">Gemmatirosa kalamazoonensis</name>
    <dbReference type="NCBI Taxonomy" id="861299"/>
    <lineage>
        <taxon>Bacteria</taxon>
        <taxon>Pseudomonadati</taxon>
        <taxon>Gemmatimonadota</taxon>
        <taxon>Gemmatimonadia</taxon>
        <taxon>Gemmatimonadales</taxon>
        <taxon>Gemmatimonadaceae</taxon>
        <taxon>Gemmatirosa</taxon>
    </lineage>
</organism>
<proteinExistence type="predicted"/>
<dbReference type="PATRIC" id="fig|861299.3.peg.5653"/>
<evidence type="ECO:0000313" key="2">
    <source>
        <dbReference type="EMBL" id="AHG93151.1"/>
    </source>
</evidence>
<evidence type="ECO:0000259" key="1">
    <source>
        <dbReference type="Pfam" id="PF07978"/>
    </source>
</evidence>
<dbReference type="InterPro" id="IPR012577">
    <property type="entry name" value="NIPSNAP"/>
</dbReference>
<geneLocation type="plasmid" evidence="2 3">
    <name>2</name>
</geneLocation>
<dbReference type="AlphaFoldDB" id="W0RR19"/>
<gene>
    <name evidence="2" type="ORF">J421_5616</name>
</gene>
<keyword evidence="2" id="KW-0614">Plasmid</keyword>
<dbReference type="InterPro" id="IPR006311">
    <property type="entry name" value="TAT_signal"/>
</dbReference>
<dbReference type="Proteomes" id="UP000019151">
    <property type="component" value="Plasmid 2"/>
</dbReference>
<dbReference type="OrthoDB" id="9809695at2"/>
<feature type="domain" description="NIPSNAP" evidence="1">
    <location>
        <begin position="153"/>
        <end position="236"/>
    </location>
</feature>
<evidence type="ECO:0000313" key="3">
    <source>
        <dbReference type="Proteomes" id="UP000019151"/>
    </source>
</evidence>
<feature type="domain" description="NIPSNAP" evidence="1">
    <location>
        <begin position="32"/>
        <end position="110"/>
    </location>
</feature>
<dbReference type="Gene3D" id="3.30.70.100">
    <property type="match status" value="2"/>
</dbReference>
<dbReference type="SUPFAM" id="SSF54909">
    <property type="entry name" value="Dimeric alpha+beta barrel"/>
    <property type="match status" value="2"/>
</dbReference>
<dbReference type="RefSeq" id="WP_025414458.1">
    <property type="nucleotide sequence ID" value="NZ_CP007130.1"/>
</dbReference>
<name>W0RR19_9BACT</name>
<dbReference type="InParanoid" id="W0RR19"/>
<sequence length="261" mass="28835">MDRRDFVKAGAASALAPSGLAAAAAADDRRHYELRVYETRSDLAPNRIRAFFTDAMIPALRRAGAGAFGAFTPEVGMLGQSITILLEYKSAADALAVPQRLAADSAYAEARRAFEGDAQPPYVRYEARLMRAFAGHPAVEVPPTSAGRAPRIFELRTYESRNAETLAKKIAMFDEAEIALFRSIGMTPVFFGENLYATRLPSLSYMLTFDDLAARATAWAAFRAHPEWQRIQKDPRWIDERGITTVTSSVLLNPLPFSDLR</sequence>
<reference evidence="2 3" key="1">
    <citation type="journal article" date="2014" name="Genome Announc.">
        <title>Genome Sequence and Methylome of Soil Bacterium Gemmatirosa kalamazoonensis KBS708T, a Member of the Rarely Cultivated Gemmatimonadetes Phylum.</title>
        <authorList>
            <person name="Debruyn J.M."/>
            <person name="Radosevich M."/>
            <person name="Wommack K.E."/>
            <person name="Polson S.W."/>
            <person name="Hauser L.J."/>
            <person name="Fawaz M.N."/>
            <person name="Korlach J."/>
            <person name="Tsai Y.C."/>
        </authorList>
    </citation>
    <scope>NUCLEOTIDE SEQUENCE [LARGE SCALE GENOMIC DNA]</scope>
    <source>
        <strain evidence="2 3">KBS708</strain>
        <plasmid evidence="3">Plasmid 2</plasmid>
    </source>
</reference>
<dbReference type="Pfam" id="PF07978">
    <property type="entry name" value="NIPSNAP"/>
    <property type="match status" value="2"/>
</dbReference>
<dbReference type="EMBL" id="CP007130">
    <property type="protein sequence ID" value="AHG93151.1"/>
    <property type="molecule type" value="Genomic_DNA"/>
</dbReference>
<protein>
    <submittedName>
        <fullName evidence="2">NIPSNAP family containing protein</fullName>
    </submittedName>
</protein>
<accession>W0RR19</accession>
<dbReference type="InterPro" id="IPR011008">
    <property type="entry name" value="Dimeric_a/b-barrel"/>
</dbReference>
<dbReference type="eggNOG" id="ENOG502Z900">
    <property type="taxonomic scope" value="Bacteria"/>
</dbReference>
<dbReference type="PROSITE" id="PS51318">
    <property type="entry name" value="TAT"/>
    <property type="match status" value="1"/>
</dbReference>
<dbReference type="HOGENOM" id="CLU_093116_0_0_0"/>
<dbReference type="KEGG" id="gba:J421_5616"/>
<keyword evidence="3" id="KW-1185">Reference proteome</keyword>